<feature type="chain" id="PRO_5044460655" evidence="2">
    <location>
        <begin position="19"/>
        <end position="782"/>
    </location>
</feature>
<dbReference type="EMBL" id="CP137579">
    <property type="protein sequence ID" value="WOX31410.1"/>
    <property type="molecule type" value="Genomic_DNA"/>
</dbReference>
<name>A0A8I2KLF5_9GAMM</name>
<keyword evidence="6" id="KW-1185">Reference proteome</keyword>
<gene>
    <name evidence="3" type="ORF">F9Y85_12360</name>
    <name evidence="4" type="ORF">R5H13_20945</name>
</gene>
<evidence type="ECO:0000256" key="1">
    <source>
        <dbReference type="SAM" id="Coils"/>
    </source>
</evidence>
<dbReference type="Proteomes" id="UP000646877">
    <property type="component" value="Unassembled WGS sequence"/>
</dbReference>
<dbReference type="PANTHER" id="PTHR34714">
    <property type="entry name" value="EGF-LIKE DOMAIN-CONTAINING PROTEIN"/>
    <property type="match status" value="1"/>
</dbReference>
<proteinExistence type="predicted"/>
<dbReference type="RefSeq" id="WP_039495189.1">
    <property type="nucleotide sequence ID" value="NZ_CBCSDF010000005.1"/>
</dbReference>
<keyword evidence="2" id="KW-0732">Signal</keyword>
<sequence>MKPTLLSLLIGCAFSSQAATWNELYNLELSQNLPSVTTSNQQQIDTQNYLVSALHVNLNDVLSSARDHNTIVIAADTVEIDRNMIFDAPNKRIFIVARKIMGNGTVSINLDTQSAQASTLVFMADKVEANINIITAHSPSDGEIERFSIAPDSFGTLYQVIQGNKFATPVSPALTSLISVHKEYFLDAFEKSFDMAASIYDQNPALSIEMLSWPESILNAAHDVRESSVQAKNFYLQLANFKQFLSYATLNKNYVPSLSRDFYELTIKAYINAMEAYQDSYNNFQQQGRSLENKRQDLTLMQDNLFDVASAEQRIISRSVEQLTSLVKTLDEQKASFSGQENNVFYSGVEFQQGILDYKLDKITEIGLKVLETVISAGTAFAGAAGGDTSGLKDLVASLPATIQEINELKTKIDDIASLMDKVQTVSGQLNVLSQKTADPFSSSELAQEFNRLNSLIPTKEKANRIWDEFLITAKAQMKKAIDEDIDGASDYLVAIEKLINHGKAIVAVEIDIAQEQSRQIDLRITADAKLKQINRIDAFLQNNQNSLDEIQDMEEQLFRTLNNLKRPIFVALTNYQAAFSYWSLDDTIVTPSLNQSYQEYRHDLALLREQEAASLLRFNPRPQDFMLTIEELDAPQQLLDFAQDGEMSFTLSLEDIDFSQFDRVRLDEVNVVLEGSGLNENQRYDIEVRSSGSYQDRFKGQPYQFSAESLYRLVSYELLDSETTRIDPITSGAIANDYAINYFKPTPFTTWSIKLKNPQLYDLSKVTNIKVSFKGNAIPKQ</sequence>
<evidence type="ECO:0000313" key="4">
    <source>
        <dbReference type="EMBL" id="WOX31410.1"/>
    </source>
</evidence>
<evidence type="ECO:0000313" key="3">
    <source>
        <dbReference type="EMBL" id="NLR22100.1"/>
    </source>
</evidence>
<feature type="signal peptide" evidence="2">
    <location>
        <begin position="1"/>
        <end position="18"/>
    </location>
</feature>
<organism evidence="3 5">
    <name type="scientific">Pseudoalteromonas maricaloris</name>
    <dbReference type="NCBI Taxonomy" id="184924"/>
    <lineage>
        <taxon>Bacteria</taxon>
        <taxon>Pseudomonadati</taxon>
        <taxon>Pseudomonadota</taxon>
        <taxon>Gammaproteobacteria</taxon>
        <taxon>Alteromonadales</taxon>
        <taxon>Pseudoalteromonadaceae</taxon>
        <taxon>Pseudoalteromonas</taxon>
    </lineage>
</organism>
<dbReference type="PANTHER" id="PTHR34714:SF2">
    <property type="entry name" value="EGF-LIKE DOMAIN-CONTAINING PROTEIN"/>
    <property type="match status" value="1"/>
</dbReference>
<dbReference type="Proteomes" id="UP001304419">
    <property type="component" value="Chromosome 2"/>
</dbReference>
<keyword evidence="1" id="KW-0175">Coiled coil</keyword>
<reference evidence="4 6" key="2">
    <citation type="submission" date="2023-10" db="EMBL/GenBank/DDBJ databases">
        <title>To unveil natural product biosynthetic capacity in Pseudoalteromonas.</title>
        <authorList>
            <person name="Wang J."/>
        </authorList>
    </citation>
    <scope>NUCLEOTIDE SEQUENCE [LARGE SCALE GENOMIC DNA]</scope>
    <source>
        <strain evidence="4 6">DSM 15914</strain>
    </source>
</reference>
<dbReference type="AlphaFoldDB" id="A0A8I2KLF5"/>
<evidence type="ECO:0000256" key="2">
    <source>
        <dbReference type="SAM" id="SignalP"/>
    </source>
</evidence>
<evidence type="ECO:0000313" key="6">
    <source>
        <dbReference type="Proteomes" id="UP001304419"/>
    </source>
</evidence>
<protein>
    <submittedName>
        <fullName evidence="3">Uncharacterized protein</fullName>
    </submittedName>
</protein>
<dbReference type="EMBL" id="WEIA01000007">
    <property type="protein sequence ID" value="NLR22100.1"/>
    <property type="molecule type" value="Genomic_DNA"/>
</dbReference>
<evidence type="ECO:0000313" key="5">
    <source>
        <dbReference type="Proteomes" id="UP000646877"/>
    </source>
</evidence>
<feature type="coiled-coil region" evidence="1">
    <location>
        <begin position="267"/>
        <end position="294"/>
    </location>
</feature>
<accession>A0A8I2KLF5</accession>
<reference evidence="3" key="1">
    <citation type="submission" date="2019-10" db="EMBL/GenBank/DDBJ databases">
        <authorList>
            <person name="Paulsen S."/>
        </authorList>
    </citation>
    <scope>NUCLEOTIDE SEQUENCE</scope>
    <source>
        <strain evidence="3">LMG 19692</strain>
    </source>
</reference>